<dbReference type="Proteomes" id="UP000555763">
    <property type="component" value="Unassembled WGS sequence"/>
</dbReference>
<dbReference type="PANTHER" id="PTHR34413:SF2">
    <property type="entry name" value="PROPHAGE TAIL FIBER ASSEMBLY PROTEIN HOMOLOG TFAE-RELATED"/>
    <property type="match status" value="1"/>
</dbReference>
<comment type="caution">
    <text evidence="4">The sequence shown here is derived from an EMBL/GenBank/DDBJ whole genome shotgun (WGS) entry which is preliminary data.</text>
</comment>
<reference evidence="4 5" key="1">
    <citation type="submission" date="2020-02" db="EMBL/GenBank/DDBJ databases">
        <authorList>
            <consortium name="PulseNet: The National Subtyping Network for Foodborne Disease Surveillance"/>
            <person name="Tarr C.L."/>
            <person name="Trees E."/>
            <person name="Katz L.S."/>
            <person name="Carleton-Romer H.A."/>
            <person name="Stroika S."/>
            <person name="Kucerova Z."/>
            <person name="Roache K.F."/>
            <person name="Sabol A.L."/>
            <person name="Besser J."/>
            <person name="Gerner-Smidt P."/>
        </authorList>
    </citation>
    <scope>NUCLEOTIDE SEQUENCE [LARGE SCALE GENOMIC DNA]</scope>
    <source>
        <strain evidence="4 5">PNUSAE002719</strain>
    </source>
</reference>
<dbReference type="AlphaFoldDB" id="A0A828NZJ9"/>
<dbReference type="GO" id="GO:0004519">
    <property type="term" value="F:endonuclease activity"/>
    <property type="evidence" value="ECO:0007669"/>
    <property type="project" value="InterPro"/>
</dbReference>
<dbReference type="InterPro" id="IPR051220">
    <property type="entry name" value="TFA_Chaperone"/>
</dbReference>
<dbReference type="EMBL" id="AATLZG010000002">
    <property type="protein sequence ID" value="EFM8152963.1"/>
    <property type="molecule type" value="Genomic_DNA"/>
</dbReference>
<accession>A0A828NZJ9</accession>
<dbReference type="GO" id="GO:0005524">
    <property type="term" value="F:ATP binding"/>
    <property type="evidence" value="ECO:0007669"/>
    <property type="project" value="InterPro"/>
</dbReference>
<gene>
    <name evidence="4" type="ORF">A5U30_000526</name>
</gene>
<evidence type="ECO:0000256" key="1">
    <source>
        <dbReference type="SAM" id="MobiDB-lite"/>
    </source>
</evidence>
<dbReference type="HAMAP" id="MF_04144">
    <property type="entry name" value="TERL_LAMBDA"/>
    <property type="match status" value="1"/>
</dbReference>
<dbReference type="GO" id="GO:0016887">
    <property type="term" value="F:ATP hydrolysis activity"/>
    <property type="evidence" value="ECO:0007669"/>
    <property type="project" value="InterPro"/>
</dbReference>
<dbReference type="InterPro" id="IPR046454">
    <property type="entry name" value="GpA_endonuclease"/>
</dbReference>
<evidence type="ECO:0000313" key="5">
    <source>
        <dbReference type="Proteomes" id="UP000555763"/>
    </source>
</evidence>
<evidence type="ECO:0000259" key="2">
    <source>
        <dbReference type="Pfam" id="PF05876"/>
    </source>
</evidence>
<dbReference type="InterPro" id="IPR008866">
    <property type="entry name" value="Phage_lambda_GpA-like"/>
</dbReference>
<feature type="region of interest" description="Disordered" evidence="1">
    <location>
        <begin position="664"/>
        <end position="704"/>
    </location>
</feature>
<dbReference type="InterPro" id="IPR046453">
    <property type="entry name" value="GpA_ATPase"/>
</dbReference>
<sequence>MNQVNESHSRASDIWREVASLFRPPGRLPVAEAIRRYMRVPRGANISGPWESSLTPYMIDPINTLSAREYDAVVFVGPARTGKTEGLIDGWIVYGIICDPADMLVVQMTETKAREHSRTRLSRTFRHSPEVCRRLSPSRNDNNVHDKMFLDGSFLKIGWPSITVFSSSDYRRVALTDYDRFPENVDGEGDAFTLASKRTTTFMSSGMTLVESSPGRDITDTKWCCGGAHEAPPTTGIMSLYNRGDRRRWYWPCPHCGEYFQPVMDNMTGYRNNPDFVAAGQAARLMCPHCRGLIAPEQKRELNNRGIWLREGERAAADGSITGTPRNSRIASFWMEGPAAAYQTLSQLVYKLLAAEQEYETTGSEETLKTVINTDWGLPYLPRASMEQRKSELLEQRAEPVPSRSVPDGVNFLVATVDVQAGRHRRFVVQVTGYGSRGERWIIDRYNITQSLRGDSDGESQRIDPASYPEDWDVLLTDVFHKSWPLASDPSQQMRLMAMAVDSGGEDGVTDNAYKFWRRCRRDGLGKRIYLFKGDSIRRAKLITRTFPDNTGRTGRRAQAAGDVPLWLLQTDALKDRVNNALWRDSPGPGYVHFPDWLGSWFYDELTYEERSSDGKWSKPGRGANEAFDLMVYAEALVILHGYEKIRWPDAPEWASRETWLECVPDSTEPSPTPEPVSTPVKKQKRKKTVTDDVNPWLTSGGWL</sequence>
<feature type="domain" description="Terminase large subunit GpA endonuclease" evidence="3">
    <location>
        <begin position="330"/>
        <end position="648"/>
    </location>
</feature>
<organism evidence="4 5">
    <name type="scientific">Escherichia coli</name>
    <dbReference type="NCBI Taxonomy" id="562"/>
    <lineage>
        <taxon>Bacteria</taxon>
        <taxon>Pseudomonadati</taxon>
        <taxon>Pseudomonadota</taxon>
        <taxon>Gammaproteobacteria</taxon>
        <taxon>Enterobacterales</taxon>
        <taxon>Enterobacteriaceae</taxon>
        <taxon>Escherichia</taxon>
    </lineage>
</organism>
<protein>
    <submittedName>
        <fullName evidence="4">Phage terminase large subunit family protein</fullName>
    </submittedName>
</protein>
<evidence type="ECO:0000313" key="4">
    <source>
        <dbReference type="EMBL" id="EFM8152963.1"/>
    </source>
</evidence>
<evidence type="ECO:0000259" key="3">
    <source>
        <dbReference type="Pfam" id="PF20454"/>
    </source>
</evidence>
<name>A0A828NZJ9_ECOLX</name>
<dbReference type="PANTHER" id="PTHR34413">
    <property type="entry name" value="PROPHAGE TAIL FIBER ASSEMBLY PROTEIN HOMOLOG TFAE-RELATED-RELATED"/>
    <property type="match status" value="1"/>
</dbReference>
<dbReference type="Pfam" id="PF05876">
    <property type="entry name" value="GpA_ATPase"/>
    <property type="match status" value="1"/>
</dbReference>
<dbReference type="Pfam" id="PF20454">
    <property type="entry name" value="GpA_nuclease"/>
    <property type="match status" value="1"/>
</dbReference>
<feature type="domain" description="Phage terminase large subunit GpA ATPase" evidence="2">
    <location>
        <begin position="45"/>
        <end position="308"/>
    </location>
</feature>
<proteinExistence type="inferred from homology"/>